<feature type="region of interest" description="Disordered" evidence="1">
    <location>
        <begin position="1"/>
        <end position="108"/>
    </location>
</feature>
<name>A0A2I2F331_ASPCN</name>
<dbReference type="Proteomes" id="UP000234585">
    <property type="component" value="Unassembled WGS sequence"/>
</dbReference>
<proteinExistence type="predicted"/>
<protein>
    <submittedName>
        <fullName evidence="2">Uncharacterized protein</fullName>
    </submittedName>
</protein>
<reference evidence="2 3" key="1">
    <citation type="submission" date="2017-12" db="EMBL/GenBank/DDBJ databases">
        <authorList>
            <consortium name="DOE Joint Genome Institute"/>
            <person name="Haridas S."/>
            <person name="Kjaerbolling I."/>
            <person name="Vesth T.C."/>
            <person name="Frisvad J.C."/>
            <person name="Nybo J.L."/>
            <person name="Theobald S."/>
            <person name="Kuo A."/>
            <person name="Bowyer P."/>
            <person name="Matsuda Y."/>
            <person name="Mondo S."/>
            <person name="Lyhne E.K."/>
            <person name="Kogle M.E."/>
            <person name="Clum A."/>
            <person name="Lipzen A."/>
            <person name="Salamov A."/>
            <person name="Ngan C.Y."/>
            <person name="Daum C."/>
            <person name="Chiniquy J."/>
            <person name="Barry K."/>
            <person name="LaButti K."/>
            <person name="Simmons B.A."/>
            <person name="Magnuson J.K."/>
            <person name="Mortensen U.H."/>
            <person name="Larsen T.O."/>
            <person name="Grigoriev I.V."/>
            <person name="Baker S.E."/>
            <person name="Andersen M.R."/>
            <person name="Nordberg H.P."/>
            <person name="Cantor M.N."/>
            <person name="Hua S.X."/>
        </authorList>
    </citation>
    <scope>NUCLEOTIDE SEQUENCE [LARGE SCALE GENOMIC DNA]</scope>
    <source>
        <strain evidence="2 3">CBS 102.13</strain>
    </source>
</reference>
<evidence type="ECO:0000256" key="1">
    <source>
        <dbReference type="SAM" id="MobiDB-lite"/>
    </source>
</evidence>
<feature type="compositionally biased region" description="Basic and acidic residues" evidence="1">
    <location>
        <begin position="70"/>
        <end position="86"/>
    </location>
</feature>
<dbReference type="AlphaFoldDB" id="A0A2I2F331"/>
<accession>A0A2I2F331</accession>
<sequence length="108" mass="12564">MNTTFAMTCSSSFVLGSRSMTIHGSRPEGSGRMTSDRGKKKRKKKDMQPSLCSLIFKRGKRANKKRKDKKKDNEKEKQMKKNDNNKMKRKHHQRQPRIDSRNGLVTPQ</sequence>
<evidence type="ECO:0000313" key="3">
    <source>
        <dbReference type="Proteomes" id="UP000234585"/>
    </source>
</evidence>
<dbReference type="EMBL" id="KZ559169">
    <property type="protein sequence ID" value="PLB35006.1"/>
    <property type="molecule type" value="Genomic_DNA"/>
</dbReference>
<keyword evidence="3" id="KW-1185">Reference proteome</keyword>
<feature type="compositionally biased region" description="Basic residues" evidence="1">
    <location>
        <begin position="57"/>
        <end position="69"/>
    </location>
</feature>
<evidence type="ECO:0000313" key="2">
    <source>
        <dbReference type="EMBL" id="PLB35006.1"/>
    </source>
</evidence>
<dbReference type="GeneID" id="36521069"/>
<gene>
    <name evidence="2" type="ORF">BDW47DRAFT_111231</name>
</gene>
<feature type="compositionally biased region" description="Polar residues" evidence="1">
    <location>
        <begin position="1"/>
        <end position="22"/>
    </location>
</feature>
<organism evidence="2 3">
    <name type="scientific">Aspergillus candidus</name>
    <dbReference type="NCBI Taxonomy" id="41067"/>
    <lineage>
        <taxon>Eukaryota</taxon>
        <taxon>Fungi</taxon>
        <taxon>Dikarya</taxon>
        <taxon>Ascomycota</taxon>
        <taxon>Pezizomycotina</taxon>
        <taxon>Eurotiomycetes</taxon>
        <taxon>Eurotiomycetidae</taxon>
        <taxon>Eurotiales</taxon>
        <taxon>Aspergillaceae</taxon>
        <taxon>Aspergillus</taxon>
        <taxon>Aspergillus subgen. Circumdati</taxon>
    </lineage>
</organism>
<dbReference type="RefSeq" id="XP_024669018.1">
    <property type="nucleotide sequence ID" value="XM_024813909.1"/>
</dbReference>